<dbReference type="InterPro" id="IPR001867">
    <property type="entry name" value="OmpR/PhoB-type_DNA-bd"/>
</dbReference>
<evidence type="ECO:0000256" key="4">
    <source>
        <dbReference type="PROSITE-ProRule" id="PRU00169"/>
    </source>
</evidence>
<dbReference type="SUPFAM" id="SSF46894">
    <property type="entry name" value="C-terminal effector domain of the bipartite response regulators"/>
    <property type="match status" value="1"/>
</dbReference>
<evidence type="ECO:0000256" key="3">
    <source>
        <dbReference type="ARBA" id="ARBA00023125"/>
    </source>
</evidence>
<sequence length="243" mass="27364">MKVMFADDDDDLRKVVERVMLEDGFEFCGAKDGLEVLDRIDAERPDVIILDISMPYMDGFETCLRLRERGVRTPIIFLSARSDIVDKSVGFRAGCDDYLTKPFSPLELSLRVEALIRRCASNTDAPVLSDAETAHAVGAKGPQEIIRIGDLEIDLDGYEVKLKGQPVKLTSKEFEIVALLVSSPGKVFTREQILDHIWGESIGMDLRNITVLVRKIREKMEPVPSEPRYLLTVWRVGYKFASA</sequence>
<accession>A0ABV1JD04</accession>
<evidence type="ECO:0000313" key="8">
    <source>
        <dbReference type="EMBL" id="MEQ3361937.1"/>
    </source>
</evidence>
<dbReference type="Gene3D" id="3.40.50.2300">
    <property type="match status" value="1"/>
</dbReference>
<dbReference type="SUPFAM" id="SSF52172">
    <property type="entry name" value="CheY-like"/>
    <property type="match status" value="1"/>
</dbReference>
<feature type="domain" description="OmpR/PhoB-type" evidence="7">
    <location>
        <begin position="143"/>
        <end position="242"/>
    </location>
</feature>
<dbReference type="Proteomes" id="UP001487305">
    <property type="component" value="Unassembled WGS sequence"/>
</dbReference>
<dbReference type="Pfam" id="PF00486">
    <property type="entry name" value="Trans_reg_C"/>
    <property type="match status" value="1"/>
</dbReference>
<feature type="domain" description="Response regulatory" evidence="6">
    <location>
        <begin position="2"/>
        <end position="116"/>
    </location>
</feature>
<protein>
    <submittedName>
        <fullName evidence="8">Response regulator transcription factor</fullName>
    </submittedName>
</protein>
<dbReference type="Gene3D" id="1.10.10.10">
    <property type="entry name" value="Winged helix-like DNA-binding domain superfamily/Winged helix DNA-binding domain"/>
    <property type="match status" value="1"/>
</dbReference>
<keyword evidence="2" id="KW-0902">Two-component regulatory system</keyword>
<dbReference type="SMART" id="SM00448">
    <property type="entry name" value="REC"/>
    <property type="match status" value="1"/>
</dbReference>
<comment type="caution">
    <text evidence="8">The sequence shown here is derived from an EMBL/GenBank/DDBJ whole genome shotgun (WGS) entry which is preliminary data.</text>
</comment>
<dbReference type="InterPro" id="IPR001789">
    <property type="entry name" value="Sig_transdc_resp-reg_receiver"/>
</dbReference>
<reference evidence="8 9" key="1">
    <citation type="submission" date="2024-04" db="EMBL/GenBank/DDBJ databases">
        <title>Human intestinal bacterial collection.</title>
        <authorList>
            <person name="Pauvert C."/>
            <person name="Hitch T.C.A."/>
            <person name="Clavel T."/>
        </authorList>
    </citation>
    <scope>NUCLEOTIDE SEQUENCE [LARGE SCALE GENOMIC DNA]</scope>
    <source>
        <strain evidence="8 9">CLA-KB-H42</strain>
    </source>
</reference>
<evidence type="ECO:0000259" key="6">
    <source>
        <dbReference type="PROSITE" id="PS50110"/>
    </source>
</evidence>
<organism evidence="8 9">
    <name type="scientific">Raoultibacter massiliensis</name>
    <dbReference type="NCBI Taxonomy" id="1852371"/>
    <lineage>
        <taxon>Bacteria</taxon>
        <taxon>Bacillati</taxon>
        <taxon>Actinomycetota</taxon>
        <taxon>Coriobacteriia</taxon>
        <taxon>Eggerthellales</taxon>
        <taxon>Eggerthellaceae</taxon>
        <taxon>Raoultibacter</taxon>
    </lineage>
</organism>
<dbReference type="InterPro" id="IPR039420">
    <property type="entry name" value="WalR-like"/>
</dbReference>
<dbReference type="EMBL" id="JBBNOP010000002">
    <property type="protein sequence ID" value="MEQ3361937.1"/>
    <property type="molecule type" value="Genomic_DNA"/>
</dbReference>
<dbReference type="RefSeq" id="WP_349227108.1">
    <property type="nucleotide sequence ID" value="NZ_JBBNOP010000002.1"/>
</dbReference>
<dbReference type="InterPro" id="IPR016032">
    <property type="entry name" value="Sig_transdc_resp-reg_C-effctor"/>
</dbReference>
<dbReference type="PANTHER" id="PTHR48111:SF40">
    <property type="entry name" value="PHOSPHATE REGULON TRANSCRIPTIONAL REGULATORY PROTEIN PHOB"/>
    <property type="match status" value="1"/>
</dbReference>
<dbReference type="CDD" id="cd00383">
    <property type="entry name" value="trans_reg_C"/>
    <property type="match status" value="1"/>
</dbReference>
<feature type="modified residue" description="4-aspartylphosphate" evidence="4">
    <location>
        <position position="51"/>
    </location>
</feature>
<evidence type="ECO:0000259" key="7">
    <source>
        <dbReference type="PROSITE" id="PS51755"/>
    </source>
</evidence>
<feature type="DNA-binding region" description="OmpR/PhoB-type" evidence="5">
    <location>
        <begin position="143"/>
        <end position="242"/>
    </location>
</feature>
<dbReference type="CDD" id="cd17574">
    <property type="entry name" value="REC_OmpR"/>
    <property type="match status" value="1"/>
</dbReference>
<dbReference type="SMART" id="SM00862">
    <property type="entry name" value="Trans_reg_C"/>
    <property type="match status" value="1"/>
</dbReference>
<evidence type="ECO:0000256" key="5">
    <source>
        <dbReference type="PROSITE-ProRule" id="PRU01091"/>
    </source>
</evidence>
<keyword evidence="3 5" id="KW-0238">DNA-binding</keyword>
<dbReference type="PROSITE" id="PS51755">
    <property type="entry name" value="OMPR_PHOB"/>
    <property type="match status" value="1"/>
</dbReference>
<keyword evidence="1 4" id="KW-0597">Phosphoprotein</keyword>
<keyword evidence="9" id="KW-1185">Reference proteome</keyword>
<dbReference type="PROSITE" id="PS50110">
    <property type="entry name" value="RESPONSE_REGULATORY"/>
    <property type="match status" value="1"/>
</dbReference>
<evidence type="ECO:0000256" key="1">
    <source>
        <dbReference type="ARBA" id="ARBA00022553"/>
    </source>
</evidence>
<dbReference type="InterPro" id="IPR036388">
    <property type="entry name" value="WH-like_DNA-bd_sf"/>
</dbReference>
<proteinExistence type="predicted"/>
<evidence type="ECO:0000313" key="9">
    <source>
        <dbReference type="Proteomes" id="UP001487305"/>
    </source>
</evidence>
<dbReference type="Gene3D" id="6.10.250.690">
    <property type="match status" value="1"/>
</dbReference>
<dbReference type="PANTHER" id="PTHR48111">
    <property type="entry name" value="REGULATOR OF RPOS"/>
    <property type="match status" value="1"/>
</dbReference>
<dbReference type="InterPro" id="IPR011006">
    <property type="entry name" value="CheY-like_superfamily"/>
</dbReference>
<gene>
    <name evidence="8" type="ORF">AAA083_02975</name>
</gene>
<evidence type="ECO:0000256" key="2">
    <source>
        <dbReference type="ARBA" id="ARBA00023012"/>
    </source>
</evidence>
<name>A0ABV1JD04_9ACTN</name>
<dbReference type="Pfam" id="PF00072">
    <property type="entry name" value="Response_reg"/>
    <property type="match status" value="1"/>
</dbReference>